<evidence type="ECO:0000313" key="3">
    <source>
        <dbReference type="Proteomes" id="UP001549257"/>
    </source>
</evidence>
<feature type="signal peptide" evidence="1">
    <location>
        <begin position="1"/>
        <end position="25"/>
    </location>
</feature>
<protein>
    <recommendedName>
        <fullName evidence="4">WD40 repeat protein</fullName>
    </recommendedName>
</protein>
<keyword evidence="3" id="KW-1185">Reference proteome</keyword>
<dbReference type="Gene3D" id="2.120.10.30">
    <property type="entry name" value="TolB, C-terminal domain"/>
    <property type="match status" value="1"/>
</dbReference>
<dbReference type="InterPro" id="IPR011042">
    <property type="entry name" value="6-blade_b-propeller_TolB-like"/>
</dbReference>
<comment type="caution">
    <text evidence="2">The sequence shown here is derived from an EMBL/GenBank/DDBJ whole genome shotgun (WGS) entry which is preliminary data.</text>
</comment>
<dbReference type="RefSeq" id="WP_354026143.1">
    <property type="nucleotide sequence ID" value="NZ_JBEPSJ010000005.1"/>
</dbReference>
<accession>A0ABV2QT06</accession>
<reference evidence="2 3" key="1">
    <citation type="submission" date="2024-06" db="EMBL/GenBank/DDBJ databases">
        <title>Sorghum-associated microbial communities from plants grown in Nebraska, USA.</title>
        <authorList>
            <person name="Schachtman D."/>
        </authorList>
    </citation>
    <scope>NUCLEOTIDE SEQUENCE [LARGE SCALE GENOMIC DNA]</scope>
    <source>
        <strain evidence="2 3">2857</strain>
    </source>
</reference>
<gene>
    <name evidence="2" type="ORF">ABIE21_003514</name>
</gene>
<evidence type="ECO:0000313" key="2">
    <source>
        <dbReference type="EMBL" id="MET4583983.1"/>
    </source>
</evidence>
<evidence type="ECO:0008006" key="4">
    <source>
        <dbReference type="Google" id="ProtNLM"/>
    </source>
</evidence>
<sequence>MTPRARLVTAVVLTVVLLGSTAAYAVSAIVGHQARQAIPAEAQTAAFDRQVAAGRIVFRNTTADAAYGLVASVSADDPSGDRSVTDIACDRVYSEARSTMCLRIDRGVLTTFSANLLDTAGTVQRSWSLPGIPSRTRVSSDGERVAFTSFVTGEAYATVGFATATQISTIHGDDYGNLEDFALTIDGTPNTAADRNFWGVTFTSDPDVFYATAATGSKTWLVRGDLAARTLTSVRESVECPSLSPDETRIAFKKNISTTATAHWSIAVLDLTTNKETVMPDPRNIDDQVEWLDDSTLLYGLARDDQPGDSDVWSIQADGRGASALFIEHATSPSAVRP</sequence>
<proteinExistence type="predicted"/>
<dbReference type="EMBL" id="JBEPSJ010000005">
    <property type="protein sequence ID" value="MET4583983.1"/>
    <property type="molecule type" value="Genomic_DNA"/>
</dbReference>
<dbReference type="Proteomes" id="UP001549257">
    <property type="component" value="Unassembled WGS sequence"/>
</dbReference>
<feature type="chain" id="PRO_5047537002" description="WD40 repeat protein" evidence="1">
    <location>
        <begin position="26"/>
        <end position="338"/>
    </location>
</feature>
<dbReference type="SUPFAM" id="SSF82171">
    <property type="entry name" value="DPP6 N-terminal domain-like"/>
    <property type="match status" value="1"/>
</dbReference>
<keyword evidence="1" id="KW-0732">Signal</keyword>
<name>A0ABV2QT06_9MICO</name>
<evidence type="ECO:0000256" key="1">
    <source>
        <dbReference type="SAM" id="SignalP"/>
    </source>
</evidence>
<organism evidence="2 3">
    <name type="scientific">Conyzicola nivalis</name>
    <dbReference type="NCBI Taxonomy" id="1477021"/>
    <lineage>
        <taxon>Bacteria</taxon>
        <taxon>Bacillati</taxon>
        <taxon>Actinomycetota</taxon>
        <taxon>Actinomycetes</taxon>
        <taxon>Micrococcales</taxon>
        <taxon>Microbacteriaceae</taxon>
        <taxon>Conyzicola</taxon>
    </lineage>
</organism>